<evidence type="ECO:0000256" key="2">
    <source>
        <dbReference type="SAM" id="MobiDB-lite"/>
    </source>
</evidence>
<proteinExistence type="predicted"/>
<dbReference type="KEGG" id="dhy:DESAM_22123"/>
<keyword evidence="1" id="KW-0802">TPR repeat</keyword>
<dbReference type="STRING" id="1121451.DESAM_22123"/>
<sequence>MQSKIEWYQEVLALEPSSKVFFPLARLYVEIGSHEKAVTTLRMGLDRHPDYLEARLLLVETLAKLDRNSEAKAAVAPLTRLFSSYPSFWKMWGDSVSDGNNDVAGAMAFLFSALHGSPMSWSDVMAEGIKKLTGISPQEPSTKDCSEVLDEPSSFKRPEDVEDSELLTQEIEEAAARVGLDGEADEELTSSVVMDNLKTKTMAEVLASQGDLEGALDIYRELLTNASESEKEDLMTFMAEISERISRAHSEGKDSADAEENDPYCKNAKNKLMSTLEILAGRLEARANR</sequence>
<reference evidence="3 4" key="1">
    <citation type="submission" date="2012-10" db="EMBL/GenBank/DDBJ databases">
        <authorList>
            <person name="Genoscope - CEA"/>
        </authorList>
    </citation>
    <scope>NUCLEOTIDE SEQUENCE [LARGE SCALE GENOMIC DNA]</scope>
    <source>
        <strain evidence="4">AM13 / DSM 14728</strain>
    </source>
</reference>
<feature type="compositionally biased region" description="Basic and acidic residues" evidence="2">
    <location>
        <begin position="245"/>
        <end position="256"/>
    </location>
</feature>
<dbReference type="PROSITE" id="PS50005">
    <property type="entry name" value="TPR"/>
    <property type="match status" value="1"/>
</dbReference>
<dbReference type="Proteomes" id="UP000010808">
    <property type="component" value="Chromosome"/>
</dbReference>
<dbReference type="RefSeq" id="WP_015336990.1">
    <property type="nucleotide sequence ID" value="NC_020055.1"/>
</dbReference>
<dbReference type="eggNOG" id="COG0457">
    <property type="taxonomic scope" value="Bacteria"/>
</dbReference>
<evidence type="ECO:0000313" key="4">
    <source>
        <dbReference type="Proteomes" id="UP000010808"/>
    </source>
</evidence>
<dbReference type="EMBL" id="FO203522">
    <property type="protein sequence ID" value="CCO24390.1"/>
    <property type="molecule type" value="Genomic_DNA"/>
</dbReference>
<evidence type="ECO:0008006" key="5">
    <source>
        <dbReference type="Google" id="ProtNLM"/>
    </source>
</evidence>
<name>L0RDW6_9BACT</name>
<evidence type="ECO:0000256" key="1">
    <source>
        <dbReference type="PROSITE-ProRule" id="PRU00339"/>
    </source>
</evidence>
<dbReference type="SUPFAM" id="SSF48452">
    <property type="entry name" value="TPR-like"/>
    <property type="match status" value="1"/>
</dbReference>
<organism evidence="3 4">
    <name type="scientific">Maridesulfovibrio hydrothermalis AM13 = DSM 14728</name>
    <dbReference type="NCBI Taxonomy" id="1121451"/>
    <lineage>
        <taxon>Bacteria</taxon>
        <taxon>Pseudomonadati</taxon>
        <taxon>Thermodesulfobacteriota</taxon>
        <taxon>Desulfovibrionia</taxon>
        <taxon>Desulfovibrionales</taxon>
        <taxon>Desulfovibrionaceae</taxon>
        <taxon>Maridesulfovibrio</taxon>
    </lineage>
</organism>
<accession>L0RDW6</accession>
<keyword evidence="4" id="KW-1185">Reference proteome</keyword>
<feature type="repeat" description="TPR" evidence="1">
    <location>
        <begin position="18"/>
        <end position="51"/>
    </location>
</feature>
<dbReference type="InterPro" id="IPR011990">
    <property type="entry name" value="TPR-like_helical_dom_sf"/>
</dbReference>
<dbReference type="HOGENOM" id="CLU_059715_0_0_7"/>
<feature type="region of interest" description="Disordered" evidence="2">
    <location>
        <begin position="245"/>
        <end position="266"/>
    </location>
</feature>
<dbReference type="PATRIC" id="fig|1121451.3.peg.2343"/>
<protein>
    <recommendedName>
        <fullName evidence="5">Tetratricopeptide repeat-containing protein</fullName>
    </recommendedName>
</protein>
<gene>
    <name evidence="3" type="ORF">DESAM_22123</name>
</gene>
<dbReference type="InterPro" id="IPR019734">
    <property type="entry name" value="TPR_rpt"/>
</dbReference>
<dbReference type="AlphaFoldDB" id="L0RDW6"/>
<evidence type="ECO:0000313" key="3">
    <source>
        <dbReference type="EMBL" id="CCO24390.1"/>
    </source>
</evidence>
<dbReference type="Gene3D" id="1.25.40.10">
    <property type="entry name" value="Tetratricopeptide repeat domain"/>
    <property type="match status" value="1"/>
</dbReference>
<dbReference type="OrthoDB" id="5471982at2"/>
<feature type="region of interest" description="Disordered" evidence="2">
    <location>
        <begin position="136"/>
        <end position="161"/>
    </location>
</feature>